<feature type="domain" description="Alanine racemase C-terminal" evidence="8">
    <location>
        <begin position="235"/>
        <end position="359"/>
    </location>
</feature>
<dbReference type="InterPro" id="IPR000821">
    <property type="entry name" value="Ala_racemase"/>
</dbReference>
<accession>A0A5C6RQK3</accession>
<dbReference type="GO" id="GO:0005829">
    <property type="term" value="C:cytosol"/>
    <property type="evidence" value="ECO:0007669"/>
    <property type="project" value="TreeGrafter"/>
</dbReference>
<dbReference type="EC" id="5.1.1.1" evidence="5"/>
<dbReference type="Proteomes" id="UP000321721">
    <property type="component" value="Unassembled WGS sequence"/>
</dbReference>
<dbReference type="PANTHER" id="PTHR30511">
    <property type="entry name" value="ALANINE RACEMASE"/>
    <property type="match status" value="1"/>
</dbReference>
<name>A0A5C6RQK3_9FLAO</name>
<dbReference type="Pfam" id="PF00842">
    <property type="entry name" value="Ala_racemase_C"/>
    <property type="match status" value="1"/>
</dbReference>
<comment type="caution">
    <text evidence="9">The sequence shown here is derived from an EMBL/GenBank/DDBJ whole genome shotgun (WGS) entry which is preliminary data.</text>
</comment>
<evidence type="ECO:0000313" key="10">
    <source>
        <dbReference type="Proteomes" id="UP000321721"/>
    </source>
</evidence>
<keyword evidence="10" id="KW-1185">Reference proteome</keyword>
<dbReference type="CDD" id="cd00430">
    <property type="entry name" value="PLPDE_III_AR"/>
    <property type="match status" value="1"/>
</dbReference>
<feature type="active site" description="Proton acceptor; specific for D-alanine" evidence="5">
    <location>
        <position position="26"/>
    </location>
</feature>
<evidence type="ECO:0000256" key="5">
    <source>
        <dbReference type="HAMAP-Rule" id="MF_01201"/>
    </source>
</evidence>
<dbReference type="InterPro" id="IPR001608">
    <property type="entry name" value="Ala_racemase_N"/>
</dbReference>
<dbReference type="HAMAP" id="MF_01201">
    <property type="entry name" value="Ala_racemase"/>
    <property type="match status" value="1"/>
</dbReference>
<dbReference type="Gene3D" id="2.40.37.10">
    <property type="entry name" value="Lyase, Ornithine Decarboxylase, Chain A, domain 1"/>
    <property type="match status" value="1"/>
</dbReference>
<dbReference type="PANTHER" id="PTHR30511:SF0">
    <property type="entry name" value="ALANINE RACEMASE, CATABOLIC-RELATED"/>
    <property type="match status" value="1"/>
</dbReference>
<evidence type="ECO:0000256" key="3">
    <source>
        <dbReference type="ARBA" id="ARBA00022898"/>
    </source>
</evidence>
<evidence type="ECO:0000256" key="2">
    <source>
        <dbReference type="ARBA" id="ARBA00001933"/>
    </source>
</evidence>
<feature type="modified residue" description="N6-(pyridoxal phosphate)lysine" evidence="5 6">
    <location>
        <position position="26"/>
    </location>
</feature>
<dbReference type="InterPro" id="IPR009006">
    <property type="entry name" value="Ala_racemase/Decarboxylase_C"/>
</dbReference>
<feature type="binding site" evidence="5 7">
    <location>
        <position position="305"/>
    </location>
    <ligand>
        <name>substrate</name>
    </ligand>
</feature>
<dbReference type="EMBL" id="VOOS01000004">
    <property type="protein sequence ID" value="TXB64676.1"/>
    <property type="molecule type" value="Genomic_DNA"/>
</dbReference>
<dbReference type="Gene3D" id="3.20.20.10">
    <property type="entry name" value="Alanine racemase"/>
    <property type="match status" value="1"/>
</dbReference>
<evidence type="ECO:0000256" key="7">
    <source>
        <dbReference type="PIRSR" id="PIRSR600821-52"/>
    </source>
</evidence>
<comment type="similarity">
    <text evidence="5">Belongs to the alanine racemase family.</text>
</comment>
<evidence type="ECO:0000313" key="9">
    <source>
        <dbReference type="EMBL" id="TXB64676.1"/>
    </source>
</evidence>
<dbReference type="GO" id="GO:0030632">
    <property type="term" value="P:D-alanine biosynthetic process"/>
    <property type="evidence" value="ECO:0007669"/>
    <property type="project" value="UniProtKB-UniRule"/>
</dbReference>
<dbReference type="OrthoDB" id="9801978at2"/>
<feature type="active site" description="Proton acceptor; specific for L-alanine" evidence="5">
    <location>
        <position position="256"/>
    </location>
</feature>
<comment type="cofactor">
    <cofactor evidence="2 5 6">
        <name>pyridoxal 5'-phosphate</name>
        <dbReference type="ChEBI" id="CHEBI:597326"/>
    </cofactor>
</comment>
<evidence type="ECO:0000256" key="4">
    <source>
        <dbReference type="ARBA" id="ARBA00023235"/>
    </source>
</evidence>
<dbReference type="NCBIfam" id="TIGR00492">
    <property type="entry name" value="alr"/>
    <property type="match status" value="1"/>
</dbReference>
<proteinExistence type="inferred from homology"/>
<dbReference type="SUPFAM" id="SSF50621">
    <property type="entry name" value="Alanine racemase C-terminal domain-like"/>
    <property type="match status" value="1"/>
</dbReference>
<evidence type="ECO:0000259" key="8">
    <source>
        <dbReference type="SMART" id="SM01005"/>
    </source>
</evidence>
<dbReference type="InterPro" id="IPR011079">
    <property type="entry name" value="Ala_racemase_C"/>
</dbReference>
<dbReference type="SUPFAM" id="SSF51419">
    <property type="entry name" value="PLP-binding barrel"/>
    <property type="match status" value="1"/>
</dbReference>
<organism evidence="9 10">
    <name type="scientific">Vicingus serpentipes</name>
    <dbReference type="NCBI Taxonomy" id="1926625"/>
    <lineage>
        <taxon>Bacteria</taxon>
        <taxon>Pseudomonadati</taxon>
        <taxon>Bacteroidota</taxon>
        <taxon>Flavobacteriia</taxon>
        <taxon>Flavobacteriales</taxon>
        <taxon>Vicingaceae</taxon>
        <taxon>Vicingus</taxon>
    </lineage>
</organism>
<comment type="catalytic activity">
    <reaction evidence="1 5">
        <text>L-alanine = D-alanine</text>
        <dbReference type="Rhea" id="RHEA:20249"/>
        <dbReference type="ChEBI" id="CHEBI:57416"/>
        <dbReference type="ChEBI" id="CHEBI:57972"/>
        <dbReference type="EC" id="5.1.1.1"/>
    </reaction>
</comment>
<keyword evidence="3 5" id="KW-0663">Pyridoxal phosphate</keyword>
<evidence type="ECO:0000256" key="1">
    <source>
        <dbReference type="ARBA" id="ARBA00000316"/>
    </source>
</evidence>
<dbReference type="GO" id="GO:0030170">
    <property type="term" value="F:pyridoxal phosphate binding"/>
    <property type="evidence" value="ECO:0007669"/>
    <property type="project" value="UniProtKB-UniRule"/>
</dbReference>
<dbReference type="InterPro" id="IPR029066">
    <property type="entry name" value="PLP-binding_barrel"/>
</dbReference>
<dbReference type="AlphaFoldDB" id="A0A5C6RQK3"/>
<sequence>MRNLESNLNYFKSLLQPSTKIMVMVKAYSYGMGTFEIANLLEKNNVDYLGVANTFEGAELRNVGIGLPIMVMNPEVESFDLVIKHQLNPVIFSLKSLNVFLKYIETNQHLLPIKPYPINIKIETGMNRLGFNIRDLEKVAEEIKSHPLVFVESVFSHLSAADESQFDDFTNQQIQLFHQSAKKFCSTFDYPILKHLLNSHGIVRFNNAQFDMVRLGIGIYGFSSDKETQQNLLPVSTLTSKISQFKTIPKGDTVGYGRAGKATKELSIATIPLGYADGLNRRLSNGNWSMMVNGKKAPIIGNICMDMLMLDVTGIECKAGDNVVVFGKDNTIVEMAEKLETIPYEILTTISPRVNRIFSYN</sequence>
<comment type="pathway">
    <text evidence="5">Amino-acid biosynthesis; D-alanine biosynthesis; D-alanine from L-alanine: step 1/1.</text>
</comment>
<dbReference type="FunFam" id="3.20.20.10:FF:000002">
    <property type="entry name" value="Alanine racemase"/>
    <property type="match status" value="1"/>
</dbReference>
<dbReference type="UniPathway" id="UPA00042">
    <property type="reaction ID" value="UER00497"/>
</dbReference>
<dbReference type="PRINTS" id="PR00992">
    <property type="entry name" value="ALARACEMASE"/>
</dbReference>
<dbReference type="GO" id="GO:0008784">
    <property type="term" value="F:alanine racemase activity"/>
    <property type="evidence" value="ECO:0007669"/>
    <property type="project" value="UniProtKB-UniRule"/>
</dbReference>
<dbReference type="SMART" id="SM01005">
    <property type="entry name" value="Ala_racemase_C"/>
    <property type="match status" value="1"/>
</dbReference>
<keyword evidence="4 5" id="KW-0413">Isomerase</keyword>
<feature type="binding site" evidence="5 7">
    <location>
        <position position="128"/>
    </location>
    <ligand>
        <name>substrate</name>
    </ligand>
</feature>
<gene>
    <name evidence="9" type="primary">alr</name>
    <name evidence="9" type="ORF">FRY74_09500</name>
</gene>
<evidence type="ECO:0000256" key="6">
    <source>
        <dbReference type="PIRSR" id="PIRSR600821-50"/>
    </source>
</evidence>
<reference evidence="9 10" key="1">
    <citation type="submission" date="2019-08" db="EMBL/GenBank/DDBJ databases">
        <title>Genome of Vicingus serpentipes NCIMB 15042.</title>
        <authorList>
            <person name="Bowman J.P."/>
        </authorList>
    </citation>
    <scope>NUCLEOTIDE SEQUENCE [LARGE SCALE GENOMIC DNA]</scope>
    <source>
        <strain evidence="9 10">NCIMB 15042</strain>
    </source>
</reference>
<dbReference type="Pfam" id="PF01168">
    <property type="entry name" value="Ala_racemase_N"/>
    <property type="match status" value="1"/>
</dbReference>
<protein>
    <recommendedName>
        <fullName evidence="5">Alanine racemase</fullName>
        <ecNumber evidence="5">5.1.1.1</ecNumber>
    </recommendedName>
</protein>
<comment type="function">
    <text evidence="5">Catalyzes the interconversion of L-alanine and D-alanine. May also act on other amino acids.</text>
</comment>